<dbReference type="Gene3D" id="2.40.50.100">
    <property type="match status" value="1"/>
</dbReference>
<name>A0A3S1ITI8_9CYAN</name>
<comment type="caution">
    <text evidence="4">The sequence shown here is derived from an EMBL/GenBank/DDBJ whole genome shotgun (WGS) entry which is preliminary data.</text>
</comment>
<dbReference type="GO" id="GO:0015689">
    <property type="term" value="P:molybdate ion transport"/>
    <property type="evidence" value="ECO:0007669"/>
    <property type="project" value="InterPro"/>
</dbReference>
<evidence type="ECO:0000259" key="3">
    <source>
        <dbReference type="PROSITE" id="PS51866"/>
    </source>
</evidence>
<dbReference type="Proteomes" id="UP000271624">
    <property type="component" value="Unassembled WGS sequence"/>
</dbReference>
<keyword evidence="5" id="KW-1185">Reference proteome</keyword>
<protein>
    <recommendedName>
        <fullName evidence="3">Mop domain-containing protein</fullName>
    </recommendedName>
</protein>
<evidence type="ECO:0000256" key="2">
    <source>
        <dbReference type="PROSITE-ProRule" id="PRU01213"/>
    </source>
</evidence>
<keyword evidence="1 2" id="KW-0500">Molybdenum</keyword>
<gene>
    <name evidence="4" type="ORF">DSM106972_062240</name>
</gene>
<dbReference type="InterPro" id="IPR005116">
    <property type="entry name" value="Transp-assoc_OB_typ1"/>
</dbReference>
<evidence type="ECO:0000313" key="4">
    <source>
        <dbReference type="EMBL" id="RUT02149.1"/>
    </source>
</evidence>
<dbReference type="EMBL" id="RSCL01000017">
    <property type="protein sequence ID" value="RUT02149.1"/>
    <property type="molecule type" value="Genomic_DNA"/>
</dbReference>
<dbReference type="InterPro" id="IPR004606">
    <property type="entry name" value="Mop_domain"/>
</dbReference>
<reference evidence="4" key="2">
    <citation type="journal article" date="2019" name="Genome Biol. Evol.">
        <title>Day and night: Metabolic profiles and evolutionary relationships of six axenic non-marine cyanobacteria.</title>
        <authorList>
            <person name="Will S.E."/>
            <person name="Henke P."/>
            <person name="Boedeker C."/>
            <person name="Huang S."/>
            <person name="Brinkmann H."/>
            <person name="Rohde M."/>
            <person name="Jarek M."/>
            <person name="Friedl T."/>
            <person name="Seufert S."/>
            <person name="Schumacher M."/>
            <person name="Overmann J."/>
            <person name="Neumann-Schaal M."/>
            <person name="Petersen J."/>
        </authorList>
    </citation>
    <scope>NUCLEOTIDE SEQUENCE [LARGE SCALE GENOMIC DNA]</scope>
    <source>
        <strain evidence="4">PCC 7102</strain>
    </source>
</reference>
<feature type="domain" description="Mop" evidence="3">
    <location>
        <begin position="86"/>
        <end position="152"/>
    </location>
</feature>
<dbReference type="NCBIfam" id="TIGR00638">
    <property type="entry name" value="Mop"/>
    <property type="match status" value="1"/>
</dbReference>
<dbReference type="InterPro" id="IPR008995">
    <property type="entry name" value="Mo/tungstate-bd_C_term_dom"/>
</dbReference>
<proteinExistence type="predicted"/>
<organism evidence="4 5">
    <name type="scientific">Dulcicalothrix desertica PCC 7102</name>
    <dbReference type="NCBI Taxonomy" id="232991"/>
    <lineage>
        <taxon>Bacteria</taxon>
        <taxon>Bacillati</taxon>
        <taxon>Cyanobacteriota</taxon>
        <taxon>Cyanophyceae</taxon>
        <taxon>Nostocales</taxon>
        <taxon>Calotrichaceae</taxon>
        <taxon>Dulcicalothrix</taxon>
    </lineage>
</organism>
<dbReference type="PROSITE" id="PS51866">
    <property type="entry name" value="MOP"/>
    <property type="match status" value="1"/>
</dbReference>
<dbReference type="SUPFAM" id="SSF50331">
    <property type="entry name" value="MOP-like"/>
    <property type="match status" value="1"/>
</dbReference>
<evidence type="ECO:0000313" key="5">
    <source>
        <dbReference type="Proteomes" id="UP000271624"/>
    </source>
</evidence>
<reference evidence="4" key="1">
    <citation type="submission" date="2018-12" db="EMBL/GenBank/DDBJ databases">
        <authorList>
            <person name="Will S."/>
            <person name="Neumann-Schaal M."/>
            <person name="Henke P."/>
        </authorList>
    </citation>
    <scope>NUCLEOTIDE SEQUENCE</scope>
    <source>
        <strain evidence="4">PCC 7102</strain>
    </source>
</reference>
<sequence length="153" mass="17295">MPRKEQGWITFQTSEDERKILEEFCHSSQRTKTEVLRELLRNLTDKSSQSPIPTEYESEIRIPTQEKPIDTNVSFIEASIKKKPLKVSSRNLLKGVVTEVKNGPVNSEVTLEVVHKVKLTSVITRVSADELELDIGKEAYAVIKSTDIVIASE</sequence>
<dbReference type="RefSeq" id="WP_127084426.1">
    <property type="nucleotide sequence ID" value="NZ_RSCL01000017.1"/>
</dbReference>
<dbReference type="Pfam" id="PF03459">
    <property type="entry name" value="TOBE"/>
    <property type="match status" value="1"/>
</dbReference>
<evidence type="ECO:0000256" key="1">
    <source>
        <dbReference type="ARBA" id="ARBA00022505"/>
    </source>
</evidence>
<accession>A0A3S1ITI8</accession>
<dbReference type="OrthoDB" id="9155116at2"/>
<dbReference type="AlphaFoldDB" id="A0A3S1ITI8"/>